<dbReference type="GO" id="GO:0001522">
    <property type="term" value="P:pseudouridine synthesis"/>
    <property type="evidence" value="ECO:0007669"/>
    <property type="project" value="InterPro"/>
</dbReference>
<proteinExistence type="inferred from homology"/>
<dbReference type="eggNOG" id="COG0564">
    <property type="taxonomic scope" value="Bacteria"/>
</dbReference>
<organism evidence="7 8">
    <name type="scientific">Peptoclostridium acidaminophilum DSM 3953</name>
    <dbReference type="NCBI Taxonomy" id="1286171"/>
    <lineage>
        <taxon>Bacteria</taxon>
        <taxon>Bacillati</taxon>
        <taxon>Bacillota</taxon>
        <taxon>Clostridia</taxon>
        <taxon>Peptostreptococcales</taxon>
        <taxon>Peptoclostridiaceae</taxon>
        <taxon>Peptoclostridium</taxon>
    </lineage>
</organism>
<dbReference type="Pfam" id="PF00849">
    <property type="entry name" value="PseudoU_synth_2"/>
    <property type="match status" value="1"/>
</dbReference>
<dbReference type="STRING" id="1286171.EAL2_c18050"/>
<dbReference type="PANTHER" id="PTHR21600">
    <property type="entry name" value="MITOCHONDRIAL RNA PSEUDOURIDINE SYNTHASE"/>
    <property type="match status" value="1"/>
</dbReference>
<evidence type="ECO:0000256" key="2">
    <source>
        <dbReference type="ARBA" id="ARBA00010876"/>
    </source>
</evidence>
<dbReference type="GO" id="GO:0003723">
    <property type="term" value="F:RNA binding"/>
    <property type="evidence" value="ECO:0007669"/>
    <property type="project" value="InterPro"/>
</dbReference>
<dbReference type="InterPro" id="IPR050188">
    <property type="entry name" value="RluA_PseudoU_synthase"/>
</dbReference>
<dbReference type="GO" id="GO:0006396">
    <property type="term" value="P:RNA processing"/>
    <property type="evidence" value="ECO:0007669"/>
    <property type="project" value="UniProtKB-ARBA"/>
</dbReference>
<comment type="catalytic activity">
    <reaction evidence="1">
        <text>a uridine in RNA = a pseudouridine in RNA</text>
        <dbReference type="Rhea" id="RHEA:48348"/>
        <dbReference type="Rhea" id="RHEA-COMP:12068"/>
        <dbReference type="Rhea" id="RHEA-COMP:12069"/>
        <dbReference type="ChEBI" id="CHEBI:65314"/>
        <dbReference type="ChEBI" id="CHEBI:65315"/>
    </reaction>
</comment>
<keyword evidence="8" id="KW-1185">Reference proteome</keyword>
<dbReference type="Gene3D" id="3.30.2350.10">
    <property type="entry name" value="Pseudouridine synthase"/>
    <property type="match status" value="1"/>
</dbReference>
<gene>
    <name evidence="7" type="ORF">EAL2_c18050</name>
</gene>
<evidence type="ECO:0000259" key="6">
    <source>
        <dbReference type="Pfam" id="PF00849"/>
    </source>
</evidence>
<dbReference type="HOGENOM" id="CLU_016902_11_2_9"/>
<sequence length="235" mass="26585">MKLDVLYEDNHILVVVKPPNVLSQEDSTGDADMLTLCKEYVKEKYSKPGNVYIGLVHRLDRPVGGVMVFARTSKAASRLSEEIRSRSLKKGYLAVLRGCPEKRNARLEDYLVKDSKKNQVSVVKEGEEGAKKALLSYGVEGEADGLCLVRIELETGRPHQIRVQFASRGCPLYGDQRYGARVNTAGEQIALWSYHISFMHPTLKERMDFFAYPPKEYPWSMFDIESVKVNNHGTL</sequence>
<evidence type="ECO:0000256" key="4">
    <source>
        <dbReference type="ARBA" id="ARBA00031870"/>
    </source>
</evidence>
<reference evidence="7 8" key="1">
    <citation type="journal article" date="2014" name="Genome Announc.">
        <title>Complete Genome Sequence of Amino Acid-Utilizing Eubacterium acidaminophilum al-2 (DSM 3953).</title>
        <authorList>
            <person name="Poehlein A."/>
            <person name="Andreesen J.R."/>
            <person name="Daniel R."/>
        </authorList>
    </citation>
    <scope>NUCLEOTIDE SEQUENCE [LARGE SCALE GENOMIC DNA]</scope>
    <source>
        <strain evidence="7 8">DSM 3953</strain>
    </source>
</reference>
<dbReference type="InterPro" id="IPR006145">
    <property type="entry name" value="PsdUridine_synth_RsuA/RluA"/>
</dbReference>
<evidence type="ECO:0000313" key="7">
    <source>
        <dbReference type="EMBL" id="AHM57097.1"/>
    </source>
</evidence>
<name>W8TLM9_PEPAC</name>
<dbReference type="PANTHER" id="PTHR21600:SF83">
    <property type="entry name" value="PSEUDOURIDYLATE SYNTHASE RPUSD4, MITOCHONDRIAL"/>
    <property type="match status" value="1"/>
</dbReference>
<dbReference type="PATRIC" id="fig|1286171.3.peg.1764"/>
<dbReference type="GO" id="GO:0140098">
    <property type="term" value="F:catalytic activity, acting on RNA"/>
    <property type="evidence" value="ECO:0007669"/>
    <property type="project" value="UniProtKB-ARBA"/>
</dbReference>
<dbReference type="GO" id="GO:0009982">
    <property type="term" value="F:pseudouridine synthase activity"/>
    <property type="evidence" value="ECO:0007669"/>
    <property type="project" value="InterPro"/>
</dbReference>
<dbReference type="Proteomes" id="UP000019591">
    <property type="component" value="Chromosome"/>
</dbReference>
<protein>
    <recommendedName>
        <fullName evidence="4">RNA pseudouridylate synthase</fullName>
    </recommendedName>
    <alternativeName>
        <fullName evidence="5">RNA-uridine isomerase</fullName>
    </alternativeName>
</protein>
<dbReference type="AlphaFoldDB" id="W8TLM9"/>
<evidence type="ECO:0000256" key="5">
    <source>
        <dbReference type="ARBA" id="ARBA00033164"/>
    </source>
</evidence>
<dbReference type="SUPFAM" id="SSF55120">
    <property type="entry name" value="Pseudouridine synthase"/>
    <property type="match status" value="1"/>
</dbReference>
<dbReference type="InterPro" id="IPR020103">
    <property type="entry name" value="PsdUridine_synth_cat_dom_sf"/>
</dbReference>
<evidence type="ECO:0000256" key="1">
    <source>
        <dbReference type="ARBA" id="ARBA00000073"/>
    </source>
</evidence>
<comment type="similarity">
    <text evidence="2">Belongs to the pseudouridine synthase RluA family.</text>
</comment>
<dbReference type="EMBL" id="CP007452">
    <property type="protein sequence ID" value="AHM57097.1"/>
    <property type="molecule type" value="Genomic_DNA"/>
</dbReference>
<feature type="domain" description="Pseudouridine synthase RsuA/RluA-like" evidence="6">
    <location>
        <begin position="11"/>
        <end position="167"/>
    </location>
</feature>
<evidence type="ECO:0000256" key="3">
    <source>
        <dbReference type="ARBA" id="ARBA00023235"/>
    </source>
</evidence>
<accession>W8TLM9</accession>
<keyword evidence="3" id="KW-0413">Isomerase</keyword>
<dbReference type="KEGG" id="eac:EAL2_c18050"/>
<dbReference type="CDD" id="cd02869">
    <property type="entry name" value="PseudoU_synth_RluA_like"/>
    <property type="match status" value="1"/>
</dbReference>
<evidence type="ECO:0000313" key="8">
    <source>
        <dbReference type="Proteomes" id="UP000019591"/>
    </source>
</evidence>